<dbReference type="InterPro" id="IPR000086">
    <property type="entry name" value="NUDIX_hydrolase_dom"/>
</dbReference>
<sequence>MPLSTAVRGLVPCSLQHLVSPGGICKFRRPSTSQFWRQPLRTGTQLPARPTLALFDSQTGTNGRAIMTSNTTDAQQTDAELSLHRHQFKIVKEELVYSRYINVYNRVVEYPPDPSTSGSDPAAQGKVIPYDVVGAKTVSSHFCAVLPYDTRRKLFTLVREYSQGANHLVYGVPAGGLTEAHGSKEECARAELSEEVHLQGGNLVRLLDPAHPGLLEIKWCRNRFTPFLVLDAQPDNSPGQKDHEEFIEVVTMDLAQLKQTMYGGDMMLPSIVTCGMALEYLQARSLI</sequence>
<evidence type="ECO:0000259" key="1">
    <source>
        <dbReference type="Pfam" id="PF00293"/>
    </source>
</evidence>
<dbReference type="Gene3D" id="3.90.79.10">
    <property type="entry name" value="Nucleoside Triphosphate Pyrophosphohydrolase"/>
    <property type="match status" value="1"/>
</dbReference>
<keyword evidence="3" id="KW-1185">Reference proteome</keyword>
<proteinExistence type="predicted"/>
<name>A0A1Y1IKD2_KLENI</name>
<gene>
    <name evidence="2" type="ORF">KFL_007680020</name>
</gene>
<dbReference type="Pfam" id="PF00293">
    <property type="entry name" value="NUDIX"/>
    <property type="match status" value="1"/>
</dbReference>
<evidence type="ECO:0000313" key="2">
    <source>
        <dbReference type="EMBL" id="GAQ91335.1"/>
    </source>
</evidence>
<dbReference type="Proteomes" id="UP000054558">
    <property type="component" value="Unassembled WGS sequence"/>
</dbReference>
<dbReference type="CDD" id="cd03424">
    <property type="entry name" value="NUDIX_ADPRase_Nudt5_UGPPase_Nudt14"/>
    <property type="match status" value="1"/>
</dbReference>
<accession>A0A1Y1IKD2</accession>
<dbReference type="SUPFAM" id="SSF55811">
    <property type="entry name" value="Nudix"/>
    <property type="match status" value="1"/>
</dbReference>
<feature type="domain" description="Nudix hydrolase" evidence="1">
    <location>
        <begin position="145"/>
        <end position="258"/>
    </location>
</feature>
<dbReference type="OrthoDB" id="185493at2759"/>
<organism evidence="2 3">
    <name type="scientific">Klebsormidium nitens</name>
    <name type="common">Green alga</name>
    <name type="synonym">Ulothrix nitens</name>
    <dbReference type="NCBI Taxonomy" id="105231"/>
    <lineage>
        <taxon>Eukaryota</taxon>
        <taxon>Viridiplantae</taxon>
        <taxon>Streptophyta</taxon>
        <taxon>Klebsormidiophyceae</taxon>
        <taxon>Klebsormidiales</taxon>
        <taxon>Klebsormidiaceae</taxon>
        <taxon>Klebsormidium</taxon>
    </lineage>
</organism>
<protein>
    <recommendedName>
        <fullName evidence="1">Nudix hydrolase domain-containing protein</fullName>
    </recommendedName>
</protein>
<dbReference type="EMBL" id="DF237717">
    <property type="protein sequence ID" value="GAQ91335.1"/>
    <property type="molecule type" value="Genomic_DNA"/>
</dbReference>
<evidence type="ECO:0000313" key="3">
    <source>
        <dbReference type="Proteomes" id="UP000054558"/>
    </source>
</evidence>
<reference evidence="2 3" key="1">
    <citation type="journal article" date="2014" name="Nat. Commun.">
        <title>Klebsormidium flaccidum genome reveals primary factors for plant terrestrial adaptation.</title>
        <authorList>
            <person name="Hori K."/>
            <person name="Maruyama F."/>
            <person name="Fujisawa T."/>
            <person name="Togashi T."/>
            <person name="Yamamoto N."/>
            <person name="Seo M."/>
            <person name="Sato S."/>
            <person name="Yamada T."/>
            <person name="Mori H."/>
            <person name="Tajima N."/>
            <person name="Moriyama T."/>
            <person name="Ikeuchi M."/>
            <person name="Watanabe M."/>
            <person name="Wada H."/>
            <person name="Kobayashi K."/>
            <person name="Saito M."/>
            <person name="Masuda T."/>
            <person name="Sasaki-Sekimoto Y."/>
            <person name="Mashiguchi K."/>
            <person name="Awai K."/>
            <person name="Shimojima M."/>
            <person name="Masuda S."/>
            <person name="Iwai M."/>
            <person name="Nobusawa T."/>
            <person name="Narise T."/>
            <person name="Kondo S."/>
            <person name="Saito H."/>
            <person name="Sato R."/>
            <person name="Murakawa M."/>
            <person name="Ihara Y."/>
            <person name="Oshima-Yamada Y."/>
            <person name="Ohtaka K."/>
            <person name="Satoh M."/>
            <person name="Sonobe K."/>
            <person name="Ishii M."/>
            <person name="Ohtani R."/>
            <person name="Kanamori-Sato M."/>
            <person name="Honoki R."/>
            <person name="Miyazaki D."/>
            <person name="Mochizuki H."/>
            <person name="Umetsu J."/>
            <person name="Higashi K."/>
            <person name="Shibata D."/>
            <person name="Kamiya Y."/>
            <person name="Sato N."/>
            <person name="Nakamura Y."/>
            <person name="Tabata S."/>
            <person name="Ida S."/>
            <person name="Kurokawa K."/>
            <person name="Ohta H."/>
        </authorList>
    </citation>
    <scope>NUCLEOTIDE SEQUENCE [LARGE SCALE GENOMIC DNA]</scope>
    <source>
        <strain evidence="2 3">NIES-2285</strain>
    </source>
</reference>
<dbReference type="InterPro" id="IPR015797">
    <property type="entry name" value="NUDIX_hydrolase-like_dom_sf"/>
</dbReference>
<dbReference type="AlphaFoldDB" id="A0A1Y1IKD2"/>
<dbReference type="OMA" id="VRCETEE"/>